<dbReference type="InterPro" id="IPR013061">
    <property type="entry name" value="Trp/try_permease_CS"/>
</dbReference>
<dbReference type="PANTHER" id="PTHR46997">
    <property type="entry name" value="LOW AFFINITY TRYPTOPHAN PERMEASE-RELATED"/>
    <property type="match status" value="1"/>
</dbReference>
<evidence type="ECO:0000256" key="5">
    <source>
        <dbReference type="ARBA" id="ARBA00022519"/>
    </source>
</evidence>
<dbReference type="Proteomes" id="UP001193920">
    <property type="component" value="Unassembled WGS sequence"/>
</dbReference>
<feature type="transmembrane region" description="Helical" evidence="10">
    <location>
        <begin position="396"/>
        <end position="420"/>
    </location>
</feature>
<evidence type="ECO:0000256" key="6">
    <source>
        <dbReference type="ARBA" id="ARBA00022692"/>
    </source>
</evidence>
<keyword evidence="9 10" id="KW-0472">Membrane</keyword>
<dbReference type="GO" id="GO:0005886">
    <property type="term" value="C:plasma membrane"/>
    <property type="evidence" value="ECO:0007669"/>
    <property type="project" value="UniProtKB-SubCell"/>
</dbReference>
<dbReference type="NCBIfam" id="TIGR00837">
    <property type="entry name" value="araaP"/>
    <property type="match status" value="1"/>
</dbReference>
<evidence type="ECO:0000256" key="10">
    <source>
        <dbReference type="RuleBase" id="RU367149"/>
    </source>
</evidence>
<protein>
    <recommendedName>
        <fullName evidence="10">Aromatic amino acid permease</fullName>
    </recommendedName>
</protein>
<feature type="transmembrane region" description="Helical" evidence="10">
    <location>
        <begin position="132"/>
        <end position="155"/>
    </location>
</feature>
<feature type="transmembrane region" description="Helical" evidence="10">
    <location>
        <begin position="39"/>
        <end position="64"/>
    </location>
</feature>
<feature type="transmembrane region" description="Helical" evidence="10">
    <location>
        <begin position="298"/>
        <end position="320"/>
    </location>
</feature>
<sequence>MSIEAMQNLKRPSIFGGAMIIAGTSIGAGMFSIPVVTSGVWFTGAIFLLVYTCLCLYFSSLMILEANLNYPLGSSFHTVTKDLLGKGWSTVNGISITFVLYILTYAYISAGSSMIFLNLSGNTIHFRNIENIIPITQSVAGLIFAFIIAFIVWISTKAVDRLSTILIGGMIITFIISIAGMFTEIKPAILFDLNNTDTTYLPYALFALPYLLTSFGYHGNVPGLIKYYHKDSKAVSRSLLYGTLITLVIYILWQYVIQGSIPREAFKQIIADGGNIGNLLQQLDSASNRSTATQFLKIFSYMALSSSFLGVSLGLFDYLADFFKFGSNAKGRFKTALITFVPPTVLALLFPNGFRQAIGFAGLAATVWAVIVPALMARANRQRYPTSGYRAPGGTFMIAFVILFGVINAIAHILSLFNLLPVYH</sequence>
<keyword evidence="3 10" id="KW-0813">Transport</keyword>
<feature type="transmembrane region" description="Helical" evidence="10">
    <location>
        <begin position="12"/>
        <end position="33"/>
    </location>
</feature>
<name>A0AAW3YR81_9GAMM</name>
<dbReference type="RefSeq" id="WP_323851101.1">
    <property type="nucleotide sequence ID" value="NZ_JACXBD010000001.1"/>
</dbReference>
<dbReference type="PANTHER" id="PTHR46997:SF1">
    <property type="entry name" value="LOW AFFINITY TRYPTOPHAN PERMEASE-RELATED"/>
    <property type="match status" value="1"/>
</dbReference>
<keyword evidence="4 10" id="KW-1003">Cell membrane</keyword>
<keyword evidence="5 10" id="KW-0997">Cell inner membrane</keyword>
<evidence type="ECO:0000256" key="1">
    <source>
        <dbReference type="ARBA" id="ARBA00004429"/>
    </source>
</evidence>
<comment type="function">
    <text evidence="10">Involved in transporting aromatic amino acids across the cytoplasmic membrane.</text>
</comment>
<dbReference type="NCBIfam" id="NF007789">
    <property type="entry name" value="PRK10483.1"/>
    <property type="match status" value="1"/>
</dbReference>
<dbReference type="Gene3D" id="1.20.1740.10">
    <property type="entry name" value="Amino acid/polyamine transporter I"/>
    <property type="match status" value="1"/>
</dbReference>
<evidence type="ECO:0000313" key="11">
    <source>
        <dbReference type="EMBL" id="MBD2799846.1"/>
    </source>
</evidence>
<evidence type="ECO:0000256" key="4">
    <source>
        <dbReference type="ARBA" id="ARBA00022475"/>
    </source>
</evidence>
<evidence type="ECO:0000256" key="3">
    <source>
        <dbReference type="ARBA" id="ARBA00022448"/>
    </source>
</evidence>
<dbReference type="InterPro" id="IPR013059">
    <property type="entry name" value="Trp_tyr_transpt"/>
</dbReference>
<feature type="transmembrane region" description="Helical" evidence="10">
    <location>
        <begin position="200"/>
        <end position="217"/>
    </location>
</feature>
<feature type="transmembrane region" description="Helical" evidence="10">
    <location>
        <begin position="162"/>
        <end position="180"/>
    </location>
</feature>
<organism evidence="11">
    <name type="scientific">Xenorhabdus szentirmaii</name>
    <dbReference type="NCBI Taxonomy" id="290112"/>
    <lineage>
        <taxon>Bacteria</taxon>
        <taxon>Pseudomonadati</taxon>
        <taxon>Pseudomonadota</taxon>
        <taxon>Gammaproteobacteria</taxon>
        <taxon>Enterobacterales</taxon>
        <taxon>Morganellaceae</taxon>
        <taxon>Xenorhabdus</taxon>
    </lineage>
</organism>
<keyword evidence="8 10" id="KW-1133">Transmembrane helix</keyword>
<dbReference type="GO" id="GO:0003333">
    <property type="term" value="P:amino acid transmembrane transport"/>
    <property type="evidence" value="ECO:0007669"/>
    <property type="project" value="InterPro"/>
</dbReference>
<evidence type="ECO:0000256" key="7">
    <source>
        <dbReference type="ARBA" id="ARBA00022970"/>
    </source>
</evidence>
<feature type="transmembrane region" description="Helical" evidence="10">
    <location>
        <begin position="357"/>
        <end position="376"/>
    </location>
</feature>
<dbReference type="PIRSF" id="PIRSF006060">
    <property type="entry name" value="AA_transporter"/>
    <property type="match status" value="1"/>
</dbReference>
<dbReference type="AlphaFoldDB" id="A0AAW3YR81"/>
<feature type="transmembrane region" description="Helical" evidence="10">
    <location>
        <begin position="332"/>
        <end position="351"/>
    </location>
</feature>
<reference evidence="11" key="1">
    <citation type="submission" date="2020-09" db="EMBL/GenBank/DDBJ databases">
        <authorList>
            <person name="Palma L."/>
            <person name="Caballero P."/>
            <person name="Berry C."/>
            <person name="Del Valle E."/>
        </authorList>
    </citation>
    <scope>NUCLEOTIDE SEQUENCE</scope>
    <source>
        <strain evidence="11">M</strain>
    </source>
</reference>
<dbReference type="PRINTS" id="PR00166">
    <property type="entry name" value="AROAAPRMEASE"/>
</dbReference>
<dbReference type="EMBL" id="JACXBF010000118">
    <property type="protein sequence ID" value="MBD2799846.1"/>
    <property type="molecule type" value="Genomic_DNA"/>
</dbReference>
<evidence type="ECO:0000256" key="8">
    <source>
        <dbReference type="ARBA" id="ARBA00022989"/>
    </source>
</evidence>
<dbReference type="PROSITE" id="PS00594">
    <property type="entry name" value="AROMATIC_AA_PERMEASE_1"/>
    <property type="match status" value="1"/>
</dbReference>
<dbReference type="Pfam" id="PF03222">
    <property type="entry name" value="Trp_Tyr_perm"/>
    <property type="match status" value="1"/>
</dbReference>
<evidence type="ECO:0000256" key="2">
    <source>
        <dbReference type="ARBA" id="ARBA00005452"/>
    </source>
</evidence>
<dbReference type="InterPro" id="IPR018227">
    <property type="entry name" value="Amino_acid_transport_2"/>
</dbReference>
<keyword evidence="7 10" id="KW-0029">Amino-acid transport</keyword>
<proteinExistence type="inferred from homology"/>
<comment type="caution">
    <text evidence="11">The sequence shown here is derived from an EMBL/GenBank/DDBJ whole genome shotgun (WGS) entry which is preliminary data.</text>
</comment>
<comment type="similarity">
    <text evidence="2 10">Belongs to the amino acid/polyamine transporter 2 family. Mtr/TnaB/TyrP permease subfamily.</text>
</comment>
<reference evidence="11" key="2">
    <citation type="journal article" date="2024" name="Toxins">
        <title>Genome Sequence Analysis of Native Xenorhabdus Strains Isolated from Entomopathogenic Nematodes in Argentina.</title>
        <authorList>
            <person name="Palma L."/>
            <person name="Frizzo L."/>
            <person name="Kaiser S."/>
            <person name="Berry C."/>
            <person name="Caballero P."/>
            <person name="Bode H.B."/>
            <person name="Del Valle E.E."/>
        </authorList>
    </citation>
    <scope>NUCLEOTIDE SEQUENCE</scope>
    <source>
        <strain evidence="11">M</strain>
    </source>
</reference>
<gene>
    <name evidence="11" type="primary">mtr</name>
    <name evidence="11" type="ORF">ID854_05085</name>
</gene>
<dbReference type="GO" id="GO:0015173">
    <property type="term" value="F:aromatic amino acid transmembrane transporter activity"/>
    <property type="evidence" value="ECO:0007669"/>
    <property type="project" value="UniProtKB-UniRule"/>
</dbReference>
<comment type="subcellular location">
    <subcellularLocation>
        <location evidence="1 10">Cell inner membrane</location>
        <topology evidence="1 10">Multi-pass membrane protein</topology>
    </subcellularLocation>
</comment>
<feature type="transmembrane region" description="Helical" evidence="10">
    <location>
        <begin position="98"/>
        <end position="120"/>
    </location>
</feature>
<feature type="transmembrane region" description="Helical" evidence="10">
    <location>
        <begin position="238"/>
        <end position="257"/>
    </location>
</feature>
<accession>A0AAW3YR81</accession>
<keyword evidence="6 10" id="KW-0812">Transmembrane</keyword>
<evidence type="ECO:0000256" key="9">
    <source>
        <dbReference type="ARBA" id="ARBA00023136"/>
    </source>
</evidence>